<comment type="caution">
    <text evidence="3">The sequence shown here is derived from an EMBL/GenBank/DDBJ whole genome shotgun (WGS) entry which is preliminary data.</text>
</comment>
<evidence type="ECO:0000313" key="4">
    <source>
        <dbReference type="Proteomes" id="UP001296776"/>
    </source>
</evidence>
<comment type="function">
    <text evidence="2">Functions as a ribosomal silencing factor. Interacts with ribosomal protein uL14 (rplN), blocking formation of intersubunit bridge B8. Prevents association of the 30S and 50S ribosomal subunits and the formation of functional ribosomes, thus repressing translation.</text>
</comment>
<gene>
    <name evidence="2 3" type="primary">rsfS</name>
    <name evidence="3" type="ORF">CKO40_15425</name>
</gene>
<dbReference type="NCBIfam" id="TIGR00090">
    <property type="entry name" value="rsfS_iojap_ybeB"/>
    <property type="match status" value="1"/>
</dbReference>
<protein>
    <recommendedName>
        <fullName evidence="2">Ribosomal silencing factor RsfS</fullName>
    </recommendedName>
</protein>
<dbReference type="InterPro" id="IPR043519">
    <property type="entry name" value="NT_sf"/>
</dbReference>
<dbReference type="SUPFAM" id="SSF81301">
    <property type="entry name" value="Nucleotidyltransferase"/>
    <property type="match status" value="1"/>
</dbReference>
<keyword evidence="4" id="KW-1185">Reference proteome</keyword>
<dbReference type="GO" id="GO:0042256">
    <property type="term" value="P:cytosolic ribosome assembly"/>
    <property type="evidence" value="ECO:0007669"/>
    <property type="project" value="UniProtKB-UniRule"/>
</dbReference>
<dbReference type="GO" id="GO:0090071">
    <property type="term" value="P:negative regulation of ribosome biogenesis"/>
    <property type="evidence" value="ECO:0007669"/>
    <property type="project" value="UniProtKB-UniRule"/>
</dbReference>
<name>A0AAJ0XAM2_9GAMM</name>
<dbReference type="AlphaFoldDB" id="A0AAJ0XAM2"/>
<evidence type="ECO:0000256" key="1">
    <source>
        <dbReference type="ARBA" id="ARBA00010574"/>
    </source>
</evidence>
<reference evidence="3" key="2">
    <citation type="journal article" date="2020" name="Microorganisms">
        <title>Osmotic Adaptation and Compatible Solute Biosynthesis of Phototrophic Bacteria as Revealed from Genome Analyses.</title>
        <authorList>
            <person name="Imhoff J.F."/>
            <person name="Rahn T."/>
            <person name="Kunzel S."/>
            <person name="Keller A."/>
            <person name="Neulinger S.C."/>
        </authorList>
    </citation>
    <scope>NUCLEOTIDE SEQUENCE</scope>
    <source>
        <strain evidence="3">DSM 11080</strain>
    </source>
</reference>
<accession>A0AAJ0XAM2</accession>
<comment type="subcellular location">
    <subcellularLocation>
        <location evidence="2">Cytoplasm</location>
    </subcellularLocation>
</comment>
<keyword evidence="2" id="KW-0678">Repressor</keyword>
<reference evidence="3" key="1">
    <citation type="submission" date="2017-08" db="EMBL/GenBank/DDBJ databases">
        <authorList>
            <person name="Imhoff J.F."/>
            <person name="Rahn T."/>
            <person name="Kuenzel S."/>
            <person name="Neulinger S.C."/>
        </authorList>
    </citation>
    <scope>NUCLEOTIDE SEQUENCE</scope>
    <source>
        <strain evidence="3">DSM 11080</strain>
    </source>
</reference>
<comment type="subunit">
    <text evidence="2">Interacts with ribosomal protein uL14 (rplN).</text>
</comment>
<keyword evidence="2" id="KW-0963">Cytoplasm</keyword>
<evidence type="ECO:0000313" key="3">
    <source>
        <dbReference type="EMBL" id="MBK1705906.1"/>
    </source>
</evidence>
<dbReference type="GO" id="GO:0017148">
    <property type="term" value="P:negative regulation of translation"/>
    <property type="evidence" value="ECO:0007669"/>
    <property type="project" value="UniProtKB-UniRule"/>
</dbReference>
<dbReference type="Pfam" id="PF02410">
    <property type="entry name" value="RsfS"/>
    <property type="match status" value="1"/>
</dbReference>
<comment type="similarity">
    <text evidence="1 2">Belongs to the Iojap/RsfS family.</text>
</comment>
<dbReference type="PANTHER" id="PTHR21043:SF0">
    <property type="entry name" value="MITOCHONDRIAL ASSEMBLY OF RIBOSOMAL LARGE SUBUNIT PROTEIN 1"/>
    <property type="match status" value="1"/>
</dbReference>
<evidence type="ECO:0000256" key="2">
    <source>
        <dbReference type="HAMAP-Rule" id="MF_01477"/>
    </source>
</evidence>
<dbReference type="HAMAP" id="MF_01477">
    <property type="entry name" value="Iojap_RsfS"/>
    <property type="match status" value="1"/>
</dbReference>
<dbReference type="GO" id="GO:0043023">
    <property type="term" value="F:ribosomal large subunit binding"/>
    <property type="evidence" value="ECO:0007669"/>
    <property type="project" value="TreeGrafter"/>
</dbReference>
<dbReference type="RefSeq" id="WP_200347195.1">
    <property type="nucleotide sequence ID" value="NZ_NRSJ01000030.1"/>
</dbReference>
<dbReference type="InterPro" id="IPR004394">
    <property type="entry name" value="Iojap/RsfS/C7orf30"/>
</dbReference>
<sequence>MQLEQLKDLVVEVLEDMKAREITVMDVRGKTSVTDYMIVASGTSDRHVKAIAETVAYKAKEAGEPPLGVEGVEVGEWALVDLNGVVVHLMLPKVRDFYSLERLWNAPSLVARSAAGAPA</sequence>
<dbReference type="Proteomes" id="UP001296776">
    <property type="component" value="Unassembled WGS sequence"/>
</dbReference>
<organism evidence="3 4">
    <name type="scientific">Halochromatium glycolicum</name>
    <dbReference type="NCBI Taxonomy" id="85075"/>
    <lineage>
        <taxon>Bacteria</taxon>
        <taxon>Pseudomonadati</taxon>
        <taxon>Pseudomonadota</taxon>
        <taxon>Gammaproteobacteria</taxon>
        <taxon>Chromatiales</taxon>
        <taxon>Chromatiaceae</taxon>
        <taxon>Halochromatium</taxon>
    </lineage>
</organism>
<dbReference type="GO" id="GO:0005737">
    <property type="term" value="C:cytoplasm"/>
    <property type="evidence" value="ECO:0007669"/>
    <property type="project" value="UniProtKB-SubCell"/>
</dbReference>
<dbReference type="Gene3D" id="3.30.460.10">
    <property type="entry name" value="Beta Polymerase, domain 2"/>
    <property type="match status" value="1"/>
</dbReference>
<dbReference type="PANTHER" id="PTHR21043">
    <property type="entry name" value="IOJAP SUPERFAMILY ORTHOLOG"/>
    <property type="match status" value="1"/>
</dbReference>
<keyword evidence="2" id="KW-0810">Translation regulation</keyword>
<dbReference type="EMBL" id="NRSJ01000030">
    <property type="protein sequence ID" value="MBK1705906.1"/>
    <property type="molecule type" value="Genomic_DNA"/>
</dbReference>
<proteinExistence type="inferred from homology"/>